<evidence type="ECO:0000256" key="1">
    <source>
        <dbReference type="SAM" id="SignalP"/>
    </source>
</evidence>
<name>A0A5C5V9G2_9BACT</name>
<dbReference type="Pfam" id="PF13472">
    <property type="entry name" value="Lipase_GDSL_2"/>
    <property type="match status" value="1"/>
</dbReference>
<comment type="caution">
    <text evidence="4">The sequence shown here is derived from an EMBL/GenBank/DDBJ whole genome shotgun (WGS) entry which is preliminary data.</text>
</comment>
<dbReference type="SUPFAM" id="SSF52266">
    <property type="entry name" value="SGNH hydrolase"/>
    <property type="match status" value="1"/>
</dbReference>
<organism evidence="4 5">
    <name type="scientific">Blastopirellula retiformator</name>
    <dbReference type="NCBI Taxonomy" id="2527970"/>
    <lineage>
        <taxon>Bacteria</taxon>
        <taxon>Pseudomonadati</taxon>
        <taxon>Planctomycetota</taxon>
        <taxon>Planctomycetia</taxon>
        <taxon>Pirellulales</taxon>
        <taxon>Pirellulaceae</taxon>
        <taxon>Blastopirellula</taxon>
    </lineage>
</organism>
<dbReference type="GO" id="GO:0004622">
    <property type="term" value="F:phosphatidylcholine lysophospholipase activity"/>
    <property type="evidence" value="ECO:0007669"/>
    <property type="project" value="TreeGrafter"/>
</dbReference>
<evidence type="ECO:0000313" key="5">
    <source>
        <dbReference type="Proteomes" id="UP000318878"/>
    </source>
</evidence>
<dbReference type="InterPro" id="IPR051532">
    <property type="entry name" value="Ester_Hydrolysis_Enzymes"/>
</dbReference>
<gene>
    <name evidence="4" type="ORF">Enr8_17690</name>
</gene>
<dbReference type="PANTHER" id="PTHR30383">
    <property type="entry name" value="THIOESTERASE 1/PROTEASE 1/LYSOPHOSPHOLIPASE L1"/>
    <property type="match status" value="1"/>
</dbReference>
<dbReference type="Proteomes" id="UP000318878">
    <property type="component" value="Unassembled WGS sequence"/>
</dbReference>
<feature type="domain" description="3-keto-alpha-glucoside-1,2-lyase/3-keto-2-hydroxy-glucal hydratase" evidence="2">
    <location>
        <begin position="265"/>
        <end position="441"/>
    </location>
</feature>
<keyword evidence="5" id="KW-1185">Reference proteome</keyword>
<dbReference type="PANTHER" id="PTHR30383:SF32">
    <property type="entry name" value="SGNH-HYDROLASE"/>
    <property type="match status" value="1"/>
</dbReference>
<feature type="chain" id="PRO_5022723856" evidence="1">
    <location>
        <begin position="26"/>
        <end position="444"/>
    </location>
</feature>
<keyword evidence="1" id="KW-0732">Signal</keyword>
<evidence type="ECO:0000259" key="3">
    <source>
        <dbReference type="Pfam" id="PF13472"/>
    </source>
</evidence>
<sequence length="444" mass="49603" precursor="true">MTFPPSLRSLLALTLVLSISLVSLAQDATTDAKFEIPATDEGLPGEGTIRRYDWFRNLWKNKRSKWATQVDADQGAIVFLGDSITQGWGDSLGNSFGDLKVANRGISGDTTRGMLLRLDEDVLSLNPKAVVMLMGTNDLEEQDEPATIAANFKRIIAALKKHNPQMPIIVCEVFPSSENKSRPADKIKEVNRLYKEAVHGDPQVTVLDTWTLFADKEGNAKAAEFPDLLHPNKVGYDMWAAALRPIFATLGYLETEPDNFAVEPGFVSLFNGKDLTGWMFKQTPEGKKFPKGLAWPTYAEDIVFDGKTASSDGRYLAINDRLAVTTPAEGRRIQQLWTTKEFPSDFILKLEFRATPNADSGVFLRVPQLQCRDYPLAGPYKELKNYKPQEWNEMVVTVKDNVAHCTCNGEVLEEALQLPETGPIGLEGDRGQMEYRRIRVKELK</sequence>
<dbReference type="OrthoDB" id="2513075at2"/>
<dbReference type="Gene3D" id="2.60.120.560">
    <property type="entry name" value="Exo-inulinase, domain 1"/>
    <property type="match status" value="2"/>
</dbReference>
<proteinExistence type="predicted"/>
<dbReference type="AlphaFoldDB" id="A0A5C5V9G2"/>
<protein>
    <submittedName>
        <fullName evidence="4">GDSL-like Lipase/Acylhydrolase</fullName>
    </submittedName>
</protein>
<dbReference type="Pfam" id="PF06439">
    <property type="entry name" value="3keto-disac_hyd"/>
    <property type="match status" value="1"/>
</dbReference>
<dbReference type="InterPro" id="IPR036514">
    <property type="entry name" value="SGNH_hydro_sf"/>
</dbReference>
<dbReference type="Gene3D" id="3.40.50.1110">
    <property type="entry name" value="SGNH hydrolase"/>
    <property type="match status" value="1"/>
</dbReference>
<evidence type="ECO:0000259" key="2">
    <source>
        <dbReference type="Pfam" id="PF06439"/>
    </source>
</evidence>
<reference evidence="4 5" key="1">
    <citation type="submission" date="2019-02" db="EMBL/GenBank/DDBJ databases">
        <title>Deep-cultivation of Planctomycetes and their phenomic and genomic characterization uncovers novel biology.</title>
        <authorList>
            <person name="Wiegand S."/>
            <person name="Jogler M."/>
            <person name="Boedeker C."/>
            <person name="Pinto D."/>
            <person name="Vollmers J."/>
            <person name="Rivas-Marin E."/>
            <person name="Kohn T."/>
            <person name="Peeters S.H."/>
            <person name="Heuer A."/>
            <person name="Rast P."/>
            <person name="Oberbeckmann S."/>
            <person name="Bunk B."/>
            <person name="Jeske O."/>
            <person name="Meyerdierks A."/>
            <person name="Storesund J.E."/>
            <person name="Kallscheuer N."/>
            <person name="Luecker S."/>
            <person name="Lage O.M."/>
            <person name="Pohl T."/>
            <person name="Merkel B.J."/>
            <person name="Hornburger P."/>
            <person name="Mueller R.-W."/>
            <person name="Bruemmer F."/>
            <person name="Labrenz M."/>
            <person name="Spormann A.M."/>
            <person name="Op Den Camp H."/>
            <person name="Overmann J."/>
            <person name="Amann R."/>
            <person name="Jetten M.S.M."/>
            <person name="Mascher T."/>
            <person name="Medema M.H."/>
            <person name="Devos D.P."/>
            <person name="Kaster A.-K."/>
            <person name="Ovreas L."/>
            <person name="Rohde M."/>
            <person name="Galperin M.Y."/>
            <person name="Jogler C."/>
        </authorList>
    </citation>
    <scope>NUCLEOTIDE SEQUENCE [LARGE SCALE GENOMIC DNA]</scope>
    <source>
        <strain evidence="4 5">Enr8</strain>
    </source>
</reference>
<evidence type="ECO:0000313" key="4">
    <source>
        <dbReference type="EMBL" id="TWT34362.1"/>
    </source>
</evidence>
<accession>A0A5C5V9G2</accession>
<dbReference type="InterPro" id="IPR010496">
    <property type="entry name" value="AL/BT2_dom"/>
</dbReference>
<dbReference type="EMBL" id="SJPF01000002">
    <property type="protein sequence ID" value="TWT34362.1"/>
    <property type="molecule type" value="Genomic_DNA"/>
</dbReference>
<keyword evidence="4" id="KW-0378">Hydrolase</keyword>
<feature type="signal peptide" evidence="1">
    <location>
        <begin position="1"/>
        <end position="25"/>
    </location>
</feature>
<feature type="domain" description="SGNH hydrolase-type esterase" evidence="3">
    <location>
        <begin position="79"/>
        <end position="237"/>
    </location>
</feature>
<dbReference type="InterPro" id="IPR013830">
    <property type="entry name" value="SGNH_hydro"/>
</dbReference>
<dbReference type="CDD" id="cd01828">
    <property type="entry name" value="sialate_O-acetylesterase_like2"/>
    <property type="match status" value="1"/>
</dbReference>